<keyword evidence="1" id="KW-0812">Transmembrane</keyword>
<gene>
    <name evidence="2" type="ORF">SMUL_1825</name>
</gene>
<dbReference type="RefSeq" id="WP_025344952.1">
    <property type="nucleotide sequence ID" value="NZ_CP007201.1"/>
</dbReference>
<organism evidence="2 3">
    <name type="scientific">Sulfurospirillum multivorans (strain DM 12446 / JCM 15788 / NBRC 109480)</name>
    <dbReference type="NCBI Taxonomy" id="1150621"/>
    <lineage>
        <taxon>Bacteria</taxon>
        <taxon>Pseudomonadati</taxon>
        <taxon>Campylobacterota</taxon>
        <taxon>Epsilonproteobacteria</taxon>
        <taxon>Campylobacterales</taxon>
        <taxon>Sulfurospirillaceae</taxon>
        <taxon>Sulfurospirillum</taxon>
    </lineage>
</organism>
<dbReference type="EMBL" id="CP007201">
    <property type="protein sequence ID" value="AHJ13080.1"/>
    <property type="molecule type" value="Genomic_DNA"/>
</dbReference>
<reference evidence="2 3" key="1">
    <citation type="journal article" date="2014" name="Environ. Microbiol.">
        <title>Insights into organohalide respiration and the versatile catabolism of Sulfurospirillum multivorans gained from comparative genomics and physiological studies.</title>
        <authorList>
            <person name="Goris T."/>
            <person name="Schubert T."/>
            <person name="Gadkari J."/>
            <person name="Wubet T."/>
            <person name="Tarkka M."/>
            <person name="Buscot F."/>
            <person name="Adrian L."/>
            <person name="Diekert G."/>
        </authorList>
    </citation>
    <scope>NUCLEOTIDE SEQUENCE [LARGE SCALE GENOMIC DNA]</scope>
    <source>
        <strain evidence="3">DM 12446 / JCM 15788 / NBRC 109480</strain>
    </source>
</reference>
<accession>A0AA86DZZ9</accession>
<protein>
    <submittedName>
        <fullName evidence="2">Uncharacterized protein</fullName>
    </submittedName>
</protein>
<feature type="transmembrane region" description="Helical" evidence="1">
    <location>
        <begin position="6"/>
        <end position="24"/>
    </location>
</feature>
<evidence type="ECO:0000313" key="3">
    <source>
        <dbReference type="Proteomes" id="UP000019322"/>
    </source>
</evidence>
<dbReference type="Proteomes" id="UP000019322">
    <property type="component" value="Chromosome"/>
</dbReference>
<keyword evidence="1" id="KW-0472">Membrane</keyword>
<evidence type="ECO:0000256" key="1">
    <source>
        <dbReference type="SAM" id="Phobius"/>
    </source>
</evidence>
<sequence>MAALFVVIMSLVLVFLLYLYLGGYEDMAQKITEDDVADFMDLLKDFGLGLFVNTVYSLINDSKTDSTTISLTGFFSLAIIFGTIRYKRRSR</sequence>
<name>A0AA86DZZ9_SULMK</name>
<feature type="transmembrane region" description="Helical" evidence="1">
    <location>
        <begin position="68"/>
        <end position="86"/>
    </location>
</feature>
<evidence type="ECO:0000313" key="2">
    <source>
        <dbReference type="EMBL" id="AHJ13080.1"/>
    </source>
</evidence>
<dbReference type="AlphaFoldDB" id="A0AA86DZZ9"/>
<keyword evidence="1" id="KW-1133">Transmembrane helix</keyword>
<dbReference type="KEGG" id="smul:SMUL_1825"/>
<proteinExistence type="predicted"/>